<proteinExistence type="inferred from homology"/>
<dbReference type="EMBL" id="AP025591">
    <property type="protein sequence ID" value="BDG04037.1"/>
    <property type="molecule type" value="Genomic_DNA"/>
</dbReference>
<feature type="signal peptide" evidence="4">
    <location>
        <begin position="1"/>
        <end position="19"/>
    </location>
</feature>
<organism evidence="5 6">
    <name type="scientific">Anaeromyxobacter oryzae</name>
    <dbReference type="NCBI Taxonomy" id="2918170"/>
    <lineage>
        <taxon>Bacteria</taxon>
        <taxon>Pseudomonadati</taxon>
        <taxon>Myxococcota</taxon>
        <taxon>Myxococcia</taxon>
        <taxon>Myxococcales</taxon>
        <taxon>Cystobacterineae</taxon>
        <taxon>Anaeromyxobacteraceae</taxon>
        <taxon>Anaeromyxobacter</taxon>
    </lineage>
</organism>
<evidence type="ECO:0000256" key="2">
    <source>
        <dbReference type="ARBA" id="ARBA00022448"/>
    </source>
</evidence>
<feature type="chain" id="PRO_5045040573" description="TRAP dicarboxylate transporter-DctP subunit" evidence="4">
    <location>
        <begin position="20"/>
        <end position="325"/>
    </location>
</feature>
<name>A0ABN6MSU3_9BACT</name>
<accession>A0ABN6MSU3</accession>
<comment type="similarity">
    <text evidence="1">Belongs to the bacterial solute-binding protein 7 family.</text>
</comment>
<dbReference type="InterPro" id="IPR018389">
    <property type="entry name" value="DctP_fam"/>
</dbReference>
<evidence type="ECO:0000256" key="3">
    <source>
        <dbReference type="ARBA" id="ARBA00022729"/>
    </source>
</evidence>
<gene>
    <name evidence="5" type="ORF">AMOR_30330</name>
</gene>
<dbReference type="CDD" id="cd13670">
    <property type="entry name" value="PBP2_TRAP_Tp0957_like"/>
    <property type="match status" value="1"/>
</dbReference>
<evidence type="ECO:0000256" key="1">
    <source>
        <dbReference type="ARBA" id="ARBA00009023"/>
    </source>
</evidence>
<keyword evidence="3 4" id="KW-0732">Signal</keyword>
<dbReference type="PANTHER" id="PTHR33376">
    <property type="match status" value="1"/>
</dbReference>
<keyword evidence="2" id="KW-0813">Transport</keyword>
<dbReference type="RefSeq" id="WP_248352412.1">
    <property type="nucleotide sequence ID" value="NZ_AP025591.1"/>
</dbReference>
<keyword evidence="6" id="KW-1185">Reference proteome</keyword>
<evidence type="ECO:0000313" key="6">
    <source>
        <dbReference type="Proteomes" id="UP001162891"/>
    </source>
</evidence>
<evidence type="ECO:0008006" key="7">
    <source>
        <dbReference type="Google" id="ProtNLM"/>
    </source>
</evidence>
<sequence>MKKLLLAAMLAALAPAVHAQPVTIKLGTLAPQGSTWHELLKEMGQRWEQASNGQVKLRIYAGGAQGSEGDMVRKMGIGQLQAASISNVGMHDVIPEPQALSVPFLFQSEAQMECAFAKVRPQIEASLEKRGLVALQWSRIGAINLYCDAPHKTPADTKTAKIWVWSGDPKSVEAYRVAGLTPVELSATDIVPSLQTGMIDCIPNVPLYVLTARLFEKAPYMMDLPWSWLIGATLVRKDTWEKIPADTRAKLVQIAQELGQKVDAEVRRLNTDAVAAMEKQGLKTVPGDAAAWRTAMEKTWPVIRGGVVPAEFFDQVKAARDQCRK</sequence>
<dbReference type="PANTHER" id="PTHR33376:SF7">
    <property type="entry name" value="C4-DICARBOXYLATE-BINDING PROTEIN DCTB"/>
    <property type="match status" value="1"/>
</dbReference>
<dbReference type="InterPro" id="IPR038404">
    <property type="entry name" value="TRAP_DctP_sf"/>
</dbReference>
<protein>
    <recommendedName>
        <fullName evidence="7">TRAP dicarboxylate transporter-DctP subunit</fullName>
    </recommendedName>
</protein>
<dbReference type="Proteomes" id="UP001162891">
    <property type="component" value="Chromosome"/>
</dbReference>
<evidence type="ECO:0000256" key="4">
    <source>
        <dbReference type="SAM" id="SignalP"/>
    </source>
</evidence>
<dbReference type="NCBIfam" id="NF037995">
    <property type="entry name" value="TRAP_S1"/>
    <property type="match status" value="1"/>
</dbReference>
<evidence type="ECO:0000313" key="5">
    <source>
        <dbReference type="EMBL" id="BDG04037.1"/>
    </source>
</evidence>
<dbReference type="Gene3D" id="3.40.190.170">
    <property type="entry name" value="Bacterial extracellular solute-binding protein, family 7"/>
    <property type="match status" value="1"/>
</dbReference>
<reference evidence="6" key="1">
    <citation type="journal article" date="2022" name="Int. J. Syst. Evol. Microbiol.">
        <title>Anaeromyxobacter oryzae sp. nov., Anaeromyxobacter diazotrophicus sp. nov. and Anaeromyxobacter paludicola sp. nov., isolated from paddy soils.</title>
        <authorList>
            <person name="Itoh H."/>
            <person name="Xu Z."/>
            <person name="Mise K."/>
            <person name="Masuda Y."/>
            <person name="Ushijima N."/>
            <person name="Hayakawa C."/>
            <person name="Shiratori Y."/>
            <person name="Senoo K."/>
        </authorList>
    </citation>
    <scope>NUCLEOTIDE SEQUENCE [LARGE SCALE GENOMIC DNA]</scope>
    <source>
        <strain evidence="6">Red232</strain>
    </source>
</reference>
<dbReference type="Pfam" id="PF03480">
    <property type="entry name" value="DctP"/>
    <property type="match status" value="1"/>
</dbReference>